<feature type="transmembrane region" description="Helical" evidence="7">
    <location>
        <begin position="181"/>
        <end position="201"/>
    </location>
</feature>
<evidence type="ECO:0000259" key="8">
    <source>
        <dbReference type="Pfam" id="PF01435"/>
    </source>
</evidence>
<dbReference type="InterPro" id="IPR049052">
    <property type="entry name" value="nSTAND1"/>
</dbReference>
<evidence type="ECO:0000313" key="10">
    <source>
        <dbReference type="EMBL" id="MEB4590947.1"/>
    </source>
</evidence>
<keyword evidence="7" id="KW-1133">Transmembrane helix</keyword>
<dbReference type="Gene3D" id="3.40.50.300">
    <property type="entry name" value="P-loop containing nucleotide triphosphate hydrolases"/>
    <property type="match status" value="1"/>
</dbReference>
<evidence type="ECO:0000313" key="11">
    <source>
        <dbReference type="Proteomes" id="UP001308005"/>
    </source>
</evidence>
<dbReference type="SUPFAM" id="SSF48452">
    <property type="entry name" value="TPR-like"/>
    <property type="match status" value="1"/>
</dbReference>
<sequence>MKSWFSFSTAIIILAFGATLSTFLLLIPFNIIFSETSYEISEWLLIVLGVGSPVWVFLLFFWLQRHSDNKNQQRLDSLQRLDINRMEPLAIFREKLNAVDKRLLVDLNFYLGGDIHLQDEPGKIHESPEALMTKSGKHVIIWAYFWARFRAHPQELAAILLHEASHHFNNDILFTYRFRRFIKALAIVTIIYILAALVVSISADSPTFEPTAICASIIGKSYLFSSTLGFLGFLWLMNKLLQDWREAMADHVAMQYAGQEPLERAEQLLFGDQWQQARKGVRRRRANPHSPTLWWTFFSGMLLLVFASKLSGTFVYIGRFYTSGLLAEYLEMSSLILFQCCILLGVWYWLTVIARNASGTAVINTLASHALLLNIGICAGYFVSEMIPMILPSLLMPEGYDYFYRVDVPALIVTGVVNELLSSAFIILVTLISCQFSAKSRYPWLGFVPALLWVVLSNFEMQLFYSVTYGWLSPALALGAILFVGLLYTEGGAGWFFLSKAGFASLLVLALAATADWLGYGDTGYLAVINSQLAVQQESQGHLLEAIRFHEKATQFSPNHAEGSLALAVTYFKNEDYQSATDTVDKAVANLKYTPSWSERFNTLRAAAELLLAIRNVDDQAKLETYFQQAEVLWRKNSRFPKSDVASLLYNMACFYMVYKHDNYLTTLYLAEAVSLDPSGIARIALQNKDLAPLELSKQPGLSLKEKQIFQGLNIDVPSLNKWIKAGALKQETVLHYIVSMIQKGQEQGESPLGNVPNILLNVTLLATPVALLSSFGIFYFRRYRHPLVLELGAHPENLLQQPLETLPEAQRRLSQTQRLNSVLEYNSVSPQRLQTAVTFNQAAPRQKVKVLAERLHASLQYPDPQLAWLQLTDDFPLDVKDLLLFQPDPTLAVDDVPDAVRRLLQAAPHLEKPLCLLLGADADYRNRLLRVSEDYSNPLVTLTSRDLTRLLLDAKPQDVLARIIAEQVSLDQISPYQISQGVERETVFFGRRSLITRIMNRAPANYLLVGARQLGKSSLLKALERRYRRQPDVQCHYLVLKSENLQADLGKVLQLAVQTPLEELLNELRQRIRQQRYVFLIDEADDFIRAERKNDYVLLKALRSLSETGQCNFILAGFWQLYDYAVLDYQSPLKNFGEILHLGELEADACRELATKPMETMNLRYAAPVLVDELVQTTGQRPNLIATACHVIINNLQHGQHEITAGDLHTALTSDEVEGRLLGWDRTLPDDKAAQKLDRIVVYTGIGLDSFTFGDMLAALETHGFTPEADDLQRSLKRLELGFVLGREKQRHYFRIPLFKQMIRDNEPEIRLQAELRNLGQA</sequence>
<protein>
    <submittedName>
        <fullName evidence="10">AAA family ATPase</fullName>
    </submittedName>
</protein>
<proteinExistence type="predicted"/>
<organism evidence="10 11">
    <name type="scientific">Candidatus Thiothrix phosphatis</name>
    <dbReference type="NCBI Taxonomy" id="3112415"/>
    <lineage>
        <taxon>Bacteria</taxon>
        <taxon>Pseudomonadati</taxon>
        <taxon>Pseudomonadota</taxon>
        <taxon>Gammaproteobacteria</taxon>
        <taxon>Thiotrichales</taxon>
        <taxon>Thiotrichaceae</taxon>
        <taxon>Thiothrix</taxon>
    </lineage>
</organism>
<dbReference type="InterPro" id="IPR011990">
    <property type="entry name" value="TPR-like_helical_dom_sf"/>
</dbReference>
<comment type="cofactor">
    <cofactor evidence="1">
        <name>Zn(2+)</name>
        <dbReference type="ChEBI" id="CHEBI:29105"/>
    </cofactor>
</comment>
<name>A0ABU6CY01_9GAMM</name>
<keyword evidence="2" id="KW-0645">Protease</keyword>
<evidence type="ECO:0000259" key="9">
    <source>
        <dbReference type="Pfam" id="PF20703"/>
    </source>
</evidence>
<feature type="transmembrane region" description="Helical" evidence="7">
    <location>
        <begin position="411"/>
        <end position="432"/>
    </location>
</feature>
<feature type="transmembrane region" description="Helical" evidence="7">
    <location>
        <begin position="43"/>
        <end position="63"/>
    </location>
</feature>
<evidence type="ECO:0000256" key="6">
    <source>
        <dbReference type="ARBA" id="ARBA00023049"/>
    </source>
</evidence>
<feature type="transmembrane region" description="Helical" evidence="7">
    <location>
        <begin position="471"/>
        <end position="489"/>
    </location>
</feature>
<dbReference type="Pfam" id="PF01435">
    <property type="entry name" value="Peptidase_M48"/>
    <property type="match status" value="1"/>
</dbReference>
<feature type="transmembrane region" description="Helical" evidence="7">
    <location>
        <begin position="329"/>
        <end position="350"/>
    </location>
</feature>
<dbReference type="SUPFAM" id="SSF52540">
    <property type="entry name" value="P-loop containing nucleoside triphosphate hydrolases"/>
    <property type="match status" value="1"/>
</dbReference>
<keyword evidence="5" id="KW-0862">Zinc</keyword>
<keyword evidence="3" id="KW-0479">Metal-binding</keyword>
<evidence type="ECO:0000256" key="4">
    <source>
        <dbReference type="ARBA" id="ARBA00022801"/>
    </source>
</evidence>
<feature type="transmembrane region" description="Helical" evidence="7">
    <location>
        <begin position="444"/>
        <end position="465"/>
    </location>
</feature>
<evidence type="ECO:0000256" key="2">
    <source>
        <dbReference type="ARBA" id="ARBA00022670"/>
    </source>
</evidence>
<evidence type="ECO:0000256" key="5">
    <source>
        <dbReference type="ARBA" id="ARBA00022833"/>
    </source>
</evidence>
<reference evidence="11" key="1">
    <citation type="submission" date="2023-07" db="EMBL/GenBank/DDBJ databases">
        <title>The carbon used by Thiothrix.</title>
        <authorList>
            <person name="Chen L."/>
        </authorList>
    </citation>
    <scope>NUCLEOTIDE SEQUENCE [LARGE SCALE GENOMIC DNA]</scope>
</reference>
<keyword evidence="7" id="KW-0812">Transmembrane</keyword>
<dbReference type="Proteomes" id="UP001308005">
    <property type="component" value="Unassembled WGS sequence"/>
</dbReference>
<feature type="transmembrane region" description="Helical" evidence="7">
    <location>
        <begin position="371"/>
        <end position="391"/>
    </location>
</feature>
<feature type="domain" description="Novel STAND NTPase 1" evidence="9">
    <location>
        <begin position="984"/>
        <end position="1185"/>
    </location>
</feature>
<dbReference type="Pfam" id="PF20703">
    <property type="entry name" value="nSTAND1"/>
    <property type="match status" value="1"/>
</dbReference>
<feature type="transmembrane region" description="Helical" evidence="7">
    <location>
        <begin position="221"/>
        <end position="238"/>
    </location>
</feature>
<feature type="transmembrane region" description="Helical" evidence="7">
    <location>
        <begin position="292"/>
        <end position="317"/>
    </location>
</feature>
<feature type="domain" description="Peptidase M48" evidence="8">
    <location>
        <begin position="134"/>
        <end position="263"/>
    </location>
</feature>
<dbReference type="InterPro" id="IPR027417">
    <property type="entry name" value="P-loop_NTPase"/>
</dbReference>
<keyword evidence="11" id="KW-1185">Reference proteome</keyword>
<dbReference type="InterPro" id="IPR001915">
    <property type="entry name" value="Peptidase_M48"/>
</dbReference>
<keyword evidence="7" id="KW-0472">Membrane</keyword>
<keyword evidence="6" id="KW-0482">Metalloprotease</keyword>
<gene>
    <name evidence="10" type="ORF">VSS37_08165</name>
</gene>
<dbReference type="RefSeq" id="WP_324694336.1">
    <property type="nucleotide sequence ID" value="NZ_JAYMYJ010000082.1"/>
</dbReference>
<feature type="transmembrane region" description="Helical" evidence="7">
    <location>
        <begin position="7"/>
        <end position="31"/>
    </location>
</feature>
<dbReference type="Gene3D" id="1.25.40.10">
    <property type="entry name" value="Tetratricopeptide repeat domain"/>
    <property type="match status" value="1"/>
</dbReference>
<evidence type="ECO:0000256" key="7">
    <source>
        <dbReference type="SAM" id="Phobius"/>
    </source>
</evidence>
<accession>A0ABU6CY01</accession>
<feature type="transmembrane region" description="Helical" evidence="7">
    <location>
        <begin position="501"/>
        <end position="520"/>
    </location>
</feature>
<evidence type="ECO:0000256" key="1">
    <source>
        <dbReference type="ARBA" id="ARBA00001947"/>
    </source>
</evidence>
<evidence type="ECO:0000256" key="3">
    <source>
        <dbReference type="ARBA" id="ARBA00022723"/>
    </source>
</evidence>
<comment type="caution">
    <text evidence="10">The sequence shown here is derived from an EMBL/GenBank/DDBJ whole genome shotgun (WGS) entry which is preliminary data.</text>
</comment>
<keyword evidence="4" id="KW-0378">Hydrolase</keyword>
<dbReference type="EMBL" id="JAYMYJ010000082">
    <property type="protein sequence ID" value="MEB4590947.1"/>
    <property type="molecule type" value="Genomic_DNA"/>
</dbReference>